<dbReference type="AlphaFoldDB" id="A0A1Y3GIJ5"/>
<sequence>MILVVRDVSIVGGGLSGLLTARYLDRVPGVDVRVFERRSRERYRVDCGGGFIDLRGVLGLVSDEVRSFVRCEVGSSVWRFKGDFGVRKVSVEHDDFFWIIDRVGWQEKVIDDLCDVDLVFGEEVDVESLDSDLVVDAGGARYRLGSAVYGVYKGDFSKLSNRVIFDYRQSLDGYYWVFPMEDGFANIGCGEFGGDVGEGVLDSYVGELPFEVGFKVKHGGGYFDYTYFLKDVRGRRNRLIQKKDGGWLARVGDAAGVMDPLTGEGIGGAVSTAYCLSKAVKKDSLDKYPVWVEKQNNHTVRKKMAVLRKKDYQRFVRRMGVFDGVRSSDCYSVPKFLIKHPIRSIKFLKS</sequence>
<dbReference type="Proteomes" id="UP000195137">
    <property type="component" value="Unassembled WGS sequence"/>
</dbReference>
<keyword evidence="2" id="KW-1185">Reference proteome</keyword>
<dbReference type="EMBL" id="MRZU01000003">
    <property type="protein sequence ID" value="OUJ19216.1"/>
    <property type="molecule type" value="Genomic_DNA"/>
</dbReference>
<organism evidence="1 2">
    <name type="scientific">Methanonatronarchaeum thermophilum</name>
    <dbReference type="NCBI Taxonomy" id="1927129"/>
    <lineage>
        <taxon>Archaea</taxon>
        <taxon>Methanobacteriati</taxon>
        <taxon>Methanobacteriota</taxon>
        <taxon>Methanonatronarchaeia</taxon>
        <taxon>Methanonatronarchaeales</taxon>
        <taxon>Methanonatronarchaeaceae</taxon>
        <taxon>Methanonatronarchaeum</taxon>
    </lineage>
</organism>
<dbReference type="SUPFAM" id="SSF51905">
    <property type="entry name" value="FAD/NAD(P)-binding domain"/>
    <property type="match status" value="1"/>
</dbReference>
<dbReference type="RefSeq" id="WP_143406842.1">
    <property type="nucleotide sequence ID" value="NZ_MRZU01000003.1"/>
</dbReference>
<protein>
    <submittedName>
        <fullName evidence="1">Geranylgeranyl reductase flavoprotein</fullName>
    </submittedName>
</protein>
<accession>A0A1Y3GIJ5</accession>
<proteinExistence type="predicted"/>
<dbReference type="PANTHER" id="PTHR42685">
    <property type="entry name" value="GERANYLGERANYL DIPHOSPHATE REDUCTASE"/>
    <property type="match status" value="1"/>
</dbReference>
<dbReference type="InterPro" id="IPR050407">
    <property type="entry name" value="Geranylgeranyl_reductase"/>
</dbReference>
<comment type="caution">
    <text evidence="1">The sequence shown here is derived from an EMBL/GenBank/DDBJ whole genome shotgun (WGS) entry which is preliminary data.</text>
</comment>
<dbReference type="PRINTS" id="PR00420">
    <property type="entry name" value="RNGMNOXGNASE"/>
</dbReference>
<dbReference type="InterPro" id="IPR036188">
    <property type="entry name" value="FAD/NAD-bd_sf"/>
</dbReference>
<dbReference type="OrthoDB" id="6062at2157"/>
<evidence type="ECO:0000313" key="1">
    <source>
        <dbReference type="EMBL" id="OUJ19216.1"/>
    </source>
</evidence>
<dbReference type="Gene3D" id="3.50.50.60">
    <property type="entry name" value="FAD/NAD(P)-binding domain"/>
    <property type="match status" value="1"/>
</dbReference>
<dbReference type="Pfam" id="PF13450">
    <property type="entry name" value="NAD_binding_8"/>
    <property type="match status" value="1"/>
</dbReference>
<reference evidence="1 2" key="1">
    <citation type="submission" date="2016-12" db="EMBL/GenBank/DDBJ databases">
        <title>Discovery of methanogenic haloarchaea.</title>
        <authorList>
            <person name="Sorokin D.Y."/>
            <person name="Makarova K.S."/>
            <person name="Abbas B."/>
            <person name="Ferrer M."/>
            <person name="Golyshin P.N."/>
        </authorList>
    </citation>
    <scope>NUCLEOTIDE SEQUENCE [LARGE SCALE GENOMIC DNA]</scope>
    <source>
        <strain evidence="1">AMET1</strain>
    </source>
</reference>
<name>A0A1Y3GIJ5_9EURY</name>
<gene>
    <name evidence="1" type="ORF">AMET1_0869</name>
</gene>
<dbReference type="PANTHER" id="PTHR42685:SF21">
    <property type="entry name" value="DEHYDROGENASE (FLAVOPROTEIN)-LIKE PROTEIN"/>
    <property type="match status" value="1"/>
</dbReference>
<evidence type="ECO:0000313" key="2">
    <source>
        <dbReference type="Proteomes" id="UP000195137"/>
    </source>
</evidence>